<gene>
    <name evidence="3" type="ORF">B1A_08808</name>
</gene>
<evidence type="ECO:0000256" key="2">
    <source>
        <dbReference type="ARBA" id="ARBA00022898"/>
    </source>
</evidence>
<comment type="caution">
    <text evidence="3">The sequence shown here is derived from an EMBL/GenBank/DDBJ whole genome shotgun (WGS) entry which is preliminary data.</text>
</comment>
<reference evidence="3" key="1">
    <citation type="submission" date="2013-08" db="EMBL/GenBank/DDBJ databases">
        <authorList>
            <person name="Mendez C."/>
            <person name="Richter M."/>
            <person name="Ferrer M."/>
            <person name="Sanchez J."/>
        </authorList>
    </citation>
    <scope>NUCLEOTIDE SEQUENCE</scope>
</reference>
<keyword evidence="3" id="KW-0808">Transferase</keyword>
<evidence type="ECO:0000256" key="1">
    <source>
        <dbReference type="ARBA" id="ARBA00001933"/>
    </source>
</evidence>
<dbReference type="InterPro" id="IPR018319">
    <property type="entry name" value="SelA-like"/>
</dbReference>
<dbReference type="GO" id="GO:0004125">
    <property type="term" value="F:L-seryl-tRNA(Sec) selenium transferase activity"/>
    <property type="evidence" value="ECO:0007669"/>
    <property type="project" value="TreeGrafter"/>
</dbReference>
<accession>T1B7U4</accession>
<dbReference type="AlphaFoldDB" id="T1B7U4"/>
<reference evidence="3" key="2">
    <citation type="journal article" date="2014" name="ISME J.">
        <title>Microbial stratification in low pH oxic and suboxic macroscopic growths along an acid mine drainage.</title>
        <authorList>
            <person name="Mendez-Garcia C."/>
            <person name="Mesa V."/>
            <person name="Sprenger R.R."/>
            <person name="Richter M."/>
            <person name="Diez M.S."/>
            <person name="Solano J."/>
            <person name="Bargiela R."/>
            <person name="Golyshina O.V."/>
            <person name="Manteca A."/>
            <person name="Ramos J.L."/>
            <person name="Gallego J.R."/>
            <person name="Llorente I."/>
            <person name="Martins Dos Santos V.A."/>
            <person name="Jensen O.N."/>
            <person name="Pelaez A.I."/>
            <person name="Sanchez J."/>
            <person name="Ferrer M."/>
        </authorList>
    </citation>
    <scope>NUCLEOTIDE SEQUENCE</scope>
</reference>
<protein>
    <submittedName>
        <fullName evidence="3">Pyridoxal phosphate-dependent transferase</fullName>
    </submittedName>
</protein>
<name>T1B7U4_9ZZZZ</name>
<dbReference type="Gene3D" id="3.90.1150.110">
    <property type="match status" value="1"/>
</dbReference>
<feature type="non-terminal residue" evidence="3">
    <location>
        <position position="123"/>
    </location>
</feature>
<evidence type="ECO:0000313" key="3">
    <source>
        <dbReference type="EMBL" id="EQD64538.1"/>
    </source>
</evidence>
<sequence length="123" mass="13452">MLDHPEVEAALRGVPHDIARDAMREELAELRRRALGEGELLEQDLTEQAILGGVLSRLGWYLHAGPTEVINATGVVLHTNLGRAPMARSAVEAAARAAAGYSDLEYDRRTGMRGSRQSHLEEL</sequence>
<proteinExistence type="predicted"/>
<dbReference type="Pfam" id="PF03841">
    <property type="entry name" value="SelA"/>
    <property type="match status" value="1"/>
</dbReference>
<dbReference type="PANTHER" id="PTHR32328:SF0">
    <property type="entry name" value="L-SERYL-TRNA(SEC) SELENIUM TRANSFERASE"/>
    <property type="match status" value="1"/>
</dbReference>
<organism evidence="3">
    <name type="scientific">mine drainage metagenome</name>
    <dbReference type="NCBI Taxonomy" id="410659"/>
    <lineage>
        <taxon>unclassified sequences</taxon>
        <taxon>metagenomes</taxon>
        <taxon>ecological metagenomes</taxon>
    </lineage>
</organism>
<dbReference type="EMBL" id="AUZX01006273">
    <property type="protein sequence ID" value="EQD64538.1"/>
    <property type="molecule type" value="Genomic_DNA"/>
</dbReference>
<keyword evidence="2" id="KW-0663">Pyridoxal phosphate</keyword>
<dbReference type="PANTHER" id="PTHR32328">
    <property type="entry name" value="L-SERYL-TRNA(SEC) SELENIUM TRANSFERASE"/>
    <property type="match status" value="1"/>
</dbReference>
<comment type="cofactor">
    <cofactor evidence="1">
        <name>pyridoxal 5'-phosphate</name>
        <dbReference type="ChEBI" id="CHEBI:597326"/>
    </cofactor>
</comment>